<dbReference type="EMBL" id="GL870879">
    <property type="protein sequence ID" value="EIJ88181.1"/>
    <property type="molecule type" value="Genomic_DNA"/>
</dbReference>
<dbReference type="HOGENOM" id="CLU_009683_3_0_1"/>
<dbReference type="AlphaFoldDB" id="I3EG34"/>
<reference evidence="1" key="1">
    <citation type="submission" date="2011-01" db="EMBL/GenBank/DDBJ databases">
        <title>The Genome Sequence of Nematocida parisii strain ERTm3.</title>
        <authorList>
            <consortium name="The Broad Institute Genome Sequencing Platform"/>
            <consortium name="The Broad Institute Genome Sequencing Center for Infectious Disease"/>
            <person name="Cuomo C."/>
            <person name="Troemel E."/>
            <person name="Young S.K."/>
            <person name="Zeng Q."/>
            <person name="Gargeya S."/>
            <person name="Fitzgerald M."/>
            <person name="Haas B."/>
            <person name="Abouelleil A."/>
            <person name="Alvarado L."/>
            <person name="Arachchi H.M."/>
            <person name="Berlin A."/>
            <person name="Chapman S.B."/>
            <person name="Gearin G."/>
            <person name="Goldberg J."/>
            <person name="Griggs A."/>
            <person name="Gujja S."/>
            <person name="Hansen M."/>
            <person name="Heiman D."/>
            <person name="Howarth C."/>
            <person name="Larimer J."/>
            <person name="Lui A."/>
            <person name="MacDonald P.J.P."/>
            <person name="McCowen C."/>
            <person name="Montmayeur A."/>
            <person name="Murphy C."/>
            <person name="Neiman D."/>
            <person name="Pearson M."/>
            <person name="Priest M."/>
            <person name="Roberts A."/>
            <person name="Saif S."/>
            <person name="Shea T."/>
            <person name="Sisk P."/>
            <person name="Stolte C."/>
            <person name="Sykes S."/>
            <person name="Wortman J."/>
            <person name="Nusbaum C."/>
            <person name="Birren B."/>
        </authorList>
    </citation>
    <scope>NUCLEOTIDE SEQUENCE</scope>
    <source>
        <strain evidence="1">ERTm3</strain>
    </source>
</reference>
<dbReference type="VEuPathDB" id="MicrosporidiaDB:NEQG_01625"/>
<dbReference type="Proteomes" id="UP000002872">
    <property type="component" value="Unassembled WGS sequence"/>
</dbReference>
<dbReference type="InParanoid" id="I3EG34"/>
<dbReference type="OMA" id="NCSHAIN"/>
<protein>
    <submittedName>
        <fullName evidence="1">Uncharacterized protein</fullName>
    </submittedName>
</protein>
<proteinExistence type="predicted"/>
<name>I3EG34_NEMP3</name>
<gene>
    <name evidence="1" type="ORF">NEQG_01625</name>
</gene>
<evidence type="ECO:0000313" key="2">
    <source>
        <dbReference type="Proteomes" id="UP000002872"/>
    </source>
</evidence>
<dbReference type="OrthoDB" id="2187713at2759"/>
<keyword evidence="2" id="KW-1185">Reference proteome</keyword>
<evidence type="ECO:0000313" key="1">
    <source>
        <dbReference type="EMBL" id="EIJ88181.1"/>
    </source>
</evidence>
<sequence>MRTLKTKSAKSRFLSAVQEDDKKSRILFNDSRIICVGKRFYLIALLIIYKAVARLELDDLLAHQSSVIKGEKEEYIINPKGPLNLLRGYIYYKKHFMLNKRLFSPELDIRYEIILDTADDSDNVKYLYKRSPQNDTVRPLEASSGPKSEDKYRCQEQEKLKRYTIGYHRKLLQMFTIQDNGACIETGRGDSLTTFLRYTRVKEHSMAILATLLLLTEGIKVPIKYVSSKENMNTQLIIQKKNRIQEHLSVSMHVPYKCPISKRTKSVMQKEAKGIFNFFISHQKSSFLKWDDALIEPNTLEKFNSGRFLNSLPFLIQMYIFEFIDNIEDANKFIFAVYEILKEYSEENESKEEKETDHAISVFNRCFVPANQLEASLTYIDNVKKVKSLEAMRKSTPFLNSVQVFTFSRIPMQNLPSSDELKHGIEYFANCVESSILSLVCCFMYDPVLGEYTTSHLPNAMPKLHSFFMKYKMPTEFISLEMHQKWNEIVSNLENKEVLYCNKGNELMSGIINIAAVLIEITGISHTFAKNIYQFKSIVNSEQEITNEMLIELATVLEDIFLVLSVNKSLKLSMLDIVKCKRSDPTYDLFGCLSIKYKVCKNKQKFCIKISSFHTQSAVIGSKRSIRTASSFILNTPRKYEDPNDFFSHLVNSYIDVGLKRLINCAENIKNTDFIEEICHAAKTDFINVNRILMLDSIYTLQSKFNILEYCSIYMCNKNLDKDYSGVKFTSNILGIVHSFALSNVSSLLSVIIYTGVYKFYGSKIKINTKGNWPVQLPDSKACLGLFNSIVSIGNKELLVDALDVFMSFDTGERPGDNVILLIKELSHETFRLLLKDEDPAYAQKLIHIMKARYHGHGHTLSNIVCCIWLFYACNDEDISIEIICLVFDMVQPYCDKDIFNFIYTPDNCSHAINVFKSMKIPLYGRNNGKKKYDKIANVIKEYQRGFNTESTPGCTLLTPEI</sequence>
<organism evidence="1 2">
    <name type="scientific">Nematocida parisii (strain ERTm3)</name>
    <name type="common">Nematode killer fungus</name>
    <dbReference type="NCBI Taxonomy" id="935791"/>
    <lineage>
        <taxon>Eukaryota</taxon>
        <taxon>Fungi</taxon>
        <taxon>Fungi incertae sedis</taxon>
        <taxon>Microsporidia</taxon>
        <taxon>Nematocida</taxon>
    </lineage>
</organism>
<accession>I3EG34</accession>